<accession>A0AAV7PV25</accession>
<evidence type="ECO:0000313" key="3">
    <source>
        <dbReference type="Proteomes" id="UP001066276"/>
    </source>
</evidence>
<gene>
    <name evidence="2" type="ORF">NDU88_007853</name>
</gene>
<evidence type="ECO:0000256" key="1">
    <source>
        <dbReference type="SAM" id="MobiDB-lite"/>
    </source>
</evidence>
<protein>
    <submittedName>
        <fullName evidence="2">Uncharacterized protein</fullName>
    </submittedName>
</protein>
<evidence type="ECO:0000313" key="2">
    <source>
        <dbReference type="EMBL" id="KAJ1129485.1"/>
    </source>
</evidence>
<feature type="region of interest" description="Disordered" evidence="1">
    <location>
        <begin position="51"/>
        <end position="70"/>
    </location>
</feature>
<dbReference type="Proteomes" id="UP001066276">
    <property type="component" value="Chromosome 7"/>
</dbReference>
<reference evidence="2" key="1">
    <citation type="journal article" date="2022" name="bioRxiv">
        <title>Sequencing and chromosome-scale assembly of the giantPleurodeles waltlgenome.</title>
        <authorList>
            <person name="Brown T."/>
            <person name="Elewa A."/>
            <person name="Iarovenko S."/>
            <person name="Subramanian E."/>
            <person name="Araus A.J."/>
            <person name="Petzold A."/>
            <person name="Susuki M."/>
            <person name="Suzuki K.-i.T."/>
            <person name="Hayashi T."/>
            <person name="Toyoda A."/>
            <person name="Oliveira C."/>
            <person name="Osipova E."/>
            <person name="Leigh N.D."/>
            <person name="Simon A."/>
            <person name="Yun M.H."/>
        </authorList>
    </citation>
    <scope>NUCLEOTIDE SEQUENCE</scope>
    <source>
        <strain evidence="2">20211129_DDA</strain>
        <tissue evidence="2">Liver</tissue>
    </source>
</reference>
<name>A0AAV7PV25_PLEWA</name>
<proteinExistence type="predicted"/>
<keyword evidence="3" id="KW-1185">Reference proteome</keyword>
<dbReference type="EMBL" id="JANPWB010000011">
    <property type="protein sequence ID" value="KAJ1129485.1"/>
    <property type="molecule type" value="Genomic_DNA"/>
</dbReference>
<dbReference type="AlphaFoldDB" id="A0AAV7PV25"/>
<comment type="caution">
    <text evidence="2">The sequence shown here is derived from an EMBL/GenBank/DDBJ whole genome shotgun (WGS) entry which is preliminary data.</text>
</comment>
<organism evidence="2 3">
    <name type="scientific">Pleurodeles waltl</name>
    <name type="common">Iberian ribbed newt</name>
    <dbReference type="NCBI Taxonomy" id="8319"/>
    <lineage>
        <taxon>Eukaryota</taxon>
        <taxon>Metazoa</taxon>
        <taxon>Chordata</taxon>
        <taxon>Craniata</taxon>
        <taxon>Vertebrata</taxon>
        <taxon>Euteleostomi</taxon>
        <taxon>Amphibia</taxon>
        <taxon>Batrachia</taxon>
        <taxon>Caudata</taxon>
        <taxon>Salamandroidea</taxon>
        <taxon>Salamandridae</taxon>
        <taxon>Pleurodelinae</taxon>
        <taxon>Pleurodeles</taxon>
    </lineage>
</organism>
<sequence length="106" mass="11754">MFAELNPELSVCWKSLEDIWVHGMNCLLQDLLWQQEGGDLGALKSVGAQHTPSFPVDHSPEDPCITGGANSCSQERRRLRRIPADLKRGGRDGAQITVELEKKDAQ</sequence>